<comment type="caution">
    <text evidence="3">The sequence shown here is derived from an EMBL/GenBank/DDBJ whole genome shotgun (WGS) entry which is preliminary data.</text>
</comment>
<dbReference type="Gene3D" id="2.30.30.90">
    <property type="match status" value="1"/>
</dbReference>
<dbReference type="InterPro" id="IPR007167">
    <property type="entry name" value="Fe-transptr_FeoA-like"/>
</dbReference>
<name>X0ZVV2_9ZZZZ</name>
<keyword evidence="1" id="KW-0408">Iron</keyword>
<reference evidence="3" key="1">
    <citation type="journal article" date="2014" name="Front. Microbiol.">
        <title>High frequency of phylogenetically diverse reductive dehalogenase-homologous genes in deep subseafloor sedimentary metagenomes.</title>
        <authorList>
            <person name="Kawai M."/>
            <person name="Futagami T."/>
            <person name="Toyoda A."/>
            <person name="Takaki Y."/>
            <person name="Nishi S."/>
            <person name="Hori S."/>
            <person name="Arai W."/>
            <person name="Tsubouchi T."/>
            <person name="Morono Y."/>
            <person name="Uchiyama I."/>
            <person name="Ito T."/>
            <person name="Fujiyama A."/>
            <person name="Inagaki F."/>
            <person name="Takami H."/>
        </authorList>
    </citation>
    <scope>NUCLEOTIDE SEQUENCE</scope>
    <source>
        <strain evidence="3">Expedition CK06-06</strain>
    </source>
</reference>
<dbReference type="InterPro" id="IPR036390">
    <property type="entry name" value="WH_DNA-bd_sf"/>
</dbReference>
<gene>
    <name evidence="3" type="ORF">S01H4_06285</name>
</gene>
<organism evidence="3">
    <name type="scientific">marine sediment metagenome</name>
    <dbReference type="NCBI Taxonomy" id="412755"/>
    <lineage>
        <taxon>unclassified sequences</taxon>
        <taxon>metagenomes</taxon>
        <taxon>ecological metagenomes</taxon>
    </lineage>
</organism>
<dbReference type="InterPro" id="IPR001367">
    <property type="entry name" value="Fe_dep_repressor"/>
</dbReference>
<dbReference type="InterPro" id="IPR050536">
    <property type="entry name" value="DtxR_MntR_Metal-Reg"/>
</dbReference>
<evidence type="ECO:0000313" key="3">
    <source>
        <dbReference type="EMBL" id="GAG73940.1"/>
    </source>
</evidence>
<proteinExistence type="predicted"/>
<feature type="domain" description="Ferrous iron transporter FeoA-like" evidence="2">
    <location>
        <begin position="125"/>
        <end position="196"/>
    </location>
</feature>
<dbReference type="GO" id="GO:0046983">
    <property type="term" value="F:protein dimerization activity"/>
    <property type="evidence" value="ECO:0007669"/>
    <property type="project" value="InterPro"/>
</dbReference>
<dbReference type="EMBL" id="BART01001917">
    <property type="protein sequence ID" value="GAG73940.1"/>
    <property type="molecule type" value="Genomic_DNA"/>
</dbReference>
<dbReference type="InterPro" id="IPR022689">
    <property type="entry name" value="Iron_dep_repressor"/>
</dbReference>
<evidence type="ECO:0000256" key="1">
    <source>
        <dbReference type="ARBA" id="ARBA00023004"/>
    </source>
</evidence>
<dbReference type="GO" id="GO:0046914">
    <property type="term" value="F:transition metal ion binding"/>
    <property type="evidence" value="ECO:0007669"/>
    <property type="project" value="InterPro"/>
</dbReference>
<dbReference type="PANTHER" id="PTHR33238">
    <property type="entry name" value="IRON (METAL) DEPENDENT REPRESSOR, DTXR FAMILY"/>
    <property type="match status" value="1"/>
</dbReference>
<sequence>MNKEFDTLKIVKEDILRILGERKDKVSLESVKAKIKVSHSFVSKAIEDLEKENLIRIEKNFFKLTKIGEAKARGIVKKHLVLENYFKKTKNEEEAYEVAHILEHYVSEEVIKNIKKLSTFKERGIPLTKSKLGKESLITDITIPDNEQFERMVSLGIFPGNKIILMNEISGGIVVKVKNKKFALSKNIAKEINVLK</sequence>
<dbReference type="GO" id="GO:0003700">
    <property type="term" value="F:DNA-binding transcription factor activity"/>
    <property type="evidence" value="ECO:0007669"/>
    <property type="project" value="InterPro"/>
</dbReference>
<dbReference type="SUPFAM" id="SSF50037">
    <property type="entry name" value="C-terminal domain of transcriptional repressors"/>
    <property type="match status" value="1"/>
</dbReference>
<dbReference type="Gene3D" id="1.10.10.10">
    <property type="entry name" value="Winged helix-like DNA-binding domain superfamily/Winged helix DNA-binding domain"/>
    <property type="match status" value="1"/>
</dbReference>
<dbReference type="Pfam" id="PF02742">
    <property type="entry name" value="Fe_dep_repr_C"/>
    <property type="match status" value="1"/>
</dbReference>
<evidence type="ECO:0000259" key="2">
    <source>
        <dbReference type="SMART" id="SM00899"/>
    </source>
</evidence>
<accession>X0ZVV2</accession>
<dbReference type="PANTHER" id="PTHR33238:SF7">
    <property type="entry name" value="IRON-DEPENDENT TRANSCRIPTIONAL REGULATOR"/>
    <property type="match status" value="1"/>
</dbReference>
<dbReference type="InterPro" id="IPR036388">
    <property type="entry name" value="WH-like_DNA-bd_sf"/>
</dbReference>
<protein>
    <recommendedName>
        <fullName evidence="2">Ferrous iron transporter FeoA-like domain-containing protein</fullName>
    </recommendedName>
</protein>
<dbReference type="SMART" id="SM00529">
    <property type="entry name" value="HTH_DTXR"/>
    <property type="match status" value="1"/>
</dbReference>
<dbReference type="SUPFAM" id="SSF46785">
    <property type="entry name" value="Winged helix' DNA-binding domain"/>
    <property type="match status" value="1"/>
</dbReference>
<dbReference type="Pfam" id="PF04023">
    <property type="entry name" value="FeoA"/>
    <property type="match status" value="1"/>
</dbReference>
<dbReference type="AlphaFoldDB" id="X0ZVV2"/>
<dbReference type="SMART" id="SM00899">
    <property type="entry name" value="FeoA"/>
    <property type="match status" value="1"/>
</dbReference>
<dbReference type="InterPro" id="IPR008988">
    <property type="entry name" value="Transcriptional_repressor_C"/>
</dbReference>
<dbReference type="InterPro" id="IPR038157">
    <property type="entry name" value="FeoA_core_dom"/>
</dbReference>